<dbReference type="Gene3D" id="6.10.250.980">
    <property type="match status" value="1"/>
</dbReference>
<keyword evidence="5" id="KW-0539">Nucleus</keyword>
<evidence type="ECO:0000313" key="10">
    <source>
        <dbReference type="Proteomes" id="UP001359485"/>
    </source>
</evidence>
<proteinExistence type="predicted"/>
<name>A0ABR1AKB5_POLSC</name>
<protein>
    <submittedName>
        <fullName evidence="9">Uncharacterized protein</fullName>
    </submittedName>
</protein>
<evidence type="ECO:0000256" key="6">
    <source>
        <dbReference type="SAM" id="MobiDB-lite"/>
    </source>
</evidence>
<dbReference type="Proteomes" id="UP001359485">
    <property type="component" value="Unassembled WGS sequence"/>
</dbReference>
<evidence type="ECO:0000256" key="1">
    <source>
        <dbReference type="ARBA" id="ARBA00004123"/>
    </source>
</evidence>
<accession>A0ABR1AKB5</accession>
<dbReference type="InterPro" id="IPR011598">
    <property type="entry name" value="bHLH_dom"/>
</dbReference>
<gene>
    <name evidence="9" type="ORF">RUM44_001535</name>
</gene>
<dbReference type="PANTHER" id="PTHR10985">
    <property type="entry name" value="BASIC HELIX-LOOP-HELIX TRANSCRIPTION FACTOR, HES-RELATED"/>
    <property type="match status" value="1"/>
</dbReference>
<evidence type="ECO:0000259" key="8">
    <source>
        <dbReference type="PROSITE" id="PS51054"/>
    </source>
</evidence>
<feature type="domain" description="BHLH" evidence="7">
    <location>
        <begin position="37"/>
        <end position="92"/>
    </location>
</feature>
<dbReference type="InterPro" id="IPR036638">
    <property type="entry name" value="HLH_DNA-bd_sf"/>
</dbReference>
<feature type="region of interest" description="Disordered" evidence="6">
    <location>
        <begin position="503"/>
        <end position="526"/>
    </location>
</feature>
<evidence type="ECO:0000259" key="7">
    <source>
        <dbReference type="PROSITE" id="PS50888"/>
    </source>
</evidence>
<dbReference type="CDD" id="cd11440">
    <property type="entry name" value="bHLH-O_Cwo_like"/>
    <property type="match status" value="1"/>
</dbReference>
<dbReference type="SMART" id="SM00511">
    <property type="entry name" value="ORANGE"/>
    <property type="match status" value="1"/>
</dbReference>
<feature type="region of interest" description="Disordered" evidence="6">
    <location>
        <begin position="367"/>
        <end position="389"/>
    </location>
</feature>
<feature type="region of interest" description="Disordered" evidence="6">
    <location>
        <begin position="14"/>
        <end position="38"/>
    </location>
</feature>
<dbReference type="PROSITE" id="PS50888">
    <property type="entry name" value="BHLH"/>
    <property type="match status" value="1"/>
</dbReference>
<evidence type="ECO:0000313" key="9">
    <source>
        <dbReference type="EMBL" id="KAK6621728.1"/>
    </source>
</evidence>
<feature type="region of interest" description="Disordered" evidence="6">
    <location>
        <begin position="192"/>
        <end position="228"/>
    </location>
</feature>
<organism evidence="9 10">
    <name type="scientific">Polyplax serrata</name>
    <name type="common">Common mouse louse</name>
    <dbReference type="NCBI Taxonomy" id="468196"/>
    <lineage>
        <taxon>Eukaryota</taxon>
        <taxon>Metazoa</taxon>
        <taxon>Ecdysozoa</taxon>
        <taxon>Arthropoda</taxon>
        <taxon>Hexapoda</taxon>
        <taxon>Insecta</taxon>
        <taxon>Pterygota</taxon>
        <taxon>Neoptera</taxon>
        <taxon>Paraneoptera</taxon>
        <taxon>Psocodea</taxon>
        <taxon>Troctomorpha</taxon>
        <taxon>Phthiraptera</taxon>
        <taxon>Anoplura</taxon>
        <taxon>Polyplacidae</taxon>
        <taxon>Polyplax</taxon>
    </lineage>
</organism>
<keyword evidence="10" id="KW-1185">Reference proteome</keyword>
<feature type="region of interest" description="Disordered" evidence="6">
    <location>
        <begin position="440"/>
        <end position="465"/>
    </location>
</feature>
<dbReference type="InterPro" id="IPR050370">
    <property type="entry name" value="HES_HEY"/>
</dbReference>
<dbReference type="Gene3D" id="4.10.280.10">
    <property type="entry name" value="Helix-loop-helix DNA-binding domain"/>
    <property type="match status" value="1"/>
</dbReference>
<keyword evidence="3" id="KW-0238">DNA-binding</keyword>
<dbReference type="SUPFAM" id="SSF158457">
    <property type="entry name" value="Orange domain-like"/>
    <property type="match status" value="1"/>
</dbReference>
<feature type="compositionally biased region" description="Polar residues" evidence="6">
    <location>
        <begin position="380"/>
        <end position="389"/>
    </location>
</feature>
<feature type="compositionally biased region" description="Low complexity" evidence="6">
    <location>
        <begin position="194"/>
        <end position="203"/>
    </location>
</feature>
<keyword evidence="2" id="KW-0805">Transcription regulation</keyword>
<evidence type="ECO:0000256" key="4">
    <source>
        <dbReference type="ARBA" id="ARBA00023163"/>
    </source>
</evidence>
<feature type="region of interest" description="Disordered" evidence="6">
    <location>
        <begin position="257"/>
        <end position="290"/>
    </location>
</feature>
<feature type="compositionally biased region" description="Polar residues" evidence="6">
    <location>
        <begin position="277"/>
        <end position="287"/>
    </location>
</feature>
<feature type="compositionally biased region" description="Polar residues" evidence="6">
    <location>
        <begin position="214"/>
        <end position="228"/>
    </location>
</feature>
<comment type="subcellular location">
    <subcellularLocation>
        <location evidence="1">Nucleus</location>
    </subcellularLocation>
</comment>
<evidence type="ECO:0000256" key="2">
    <source>
        <dbReference type="ARBA" id="ARBA00023015"/>
    </source>
</evidence>
<dbReference type="PROSITE" id="PS51054">
    <property type="entry name" value="ORANGE"/>
    <property type="match status" value="1"/>
</dbReference>
<comment type="caution">
    <text evidence="9">The sequence shown here is derived from an EMBL/GenBank/DDBJ whole genome shotgun (WGS) entry which is preliminary data.</text>
</comment>
<dbReference type="EMBL" id="JAWJWF010000047">
    <property type="protein sequence ID" value="KAK6621728.1"/>
    <property type="molecule type" value="Genomic_DNA"/>
</dbReference>
<dbReference type="SUPFAM" id="SSF47459">
    <property type="entry name" value="HLH, helix-loop-helix DNA-binding domain"/>
    <property type="match status" value="1"/>
</dbReference>
<dbReference type="Pfam" id="PF00010">
    <property type="entry name" value="HLH"/>
    <property type="match status" value="1"/>
</dbReference>
<evidence type="ECO:0000256" key="3">
    <source>
        <dbReference type="ARBA" id="ARBA00023125"/>
    </source>
</evidence>
<dbReference type="SMART" id="SM00353">
    <property type="entry name" value="HLH"/>
    <property type="match status" value="1"/>
</dbReference>
<evidence type="ECO:0000256" key="5">
    <source>
        <dbReference type="ARBA" id="ARBA00023242"/>
    </source>
</evidence>
<sequence>MVTHSLTMLEKHLGFSGETPPRNFTTNRVKKRSIKSEDPMSHRIIEKRRRDRMNNCLADLSRLIPPEYLKKGRGRIEKTEIIEMAIKHIGHLQNIIASTRFNDNSNSSVPSPPAATAMSRDPVGVSVNQPLTVKHFRMGYLECMSEAMHFLVEVQGYFAGDSLCVQMVNHLRKHCDKMLIGDSLNCAKKQEATSSDSSNSPSNIHCNRSPPLGMTNSIGSPSDDNPVTQTFELRSVDEYCSPKRFSDLCCIPKKNEGGHPRPADLNAPDGEIRSNSDSHLISKSLSNEARKEESKIYFEEGGNCQRNYHTGESFGNENFSVKDEYGKEVERRKTWKNLQTRAKPPESLCIAGTSQLREMLTSPMTLSNSEHTNRCMADSKGNSSPLSNTSGCEGHVAGFRSCLSKDANSDSHDGDHSDGHQQTHHSIMYKFKNNIKQRFSKERQENGDCESSGDQLPPKKQKGEDYHRYEDSLMQERLLLLDRMDSSEEERIVKFNGESDAKKWCRSGSDSETPDGNDLSNRLNFGHRTGEKGKRWEDVHHRMWPLSPSASLPFYSFPMGCKPFGGRQATEFPTMNNSFNNLSLTSDGGPGIPIFALHAKGSFYIPLILNQATLAPHLAILGLSKSGEENRVEEKPVLHPVTISVNFQSQIAR</sequence>
<keyword evidence="4" id="KW-0804">Transcription</keyword>
<reference evidence="9 10" key="1">
    <citation type="submission" date="2023-09" db="EMBL/GenBank/DDBJ databases">
        <title>Genomes of two closely related lineages of the louse Polyplax serrata with different host specificities.</title>
        <authorList>
            <person name="Martinu J."/>
            <person name="Tarabai H."/>
            <person name="Stefka J."/>
            <person name="Hypsa V."/>
        </authorList>
    </citation>
    <scope>NUCLEOTIDE SEQUENCE [LARGE SCALE GENOMIC DNA]</scope>
    <source>
        <strain evidence="9">98ZLc_SE</strain>
    </source>
</reference>
<dbReference type="Pfam" id="PF07527">
    <property type="entry name" value="Hairy_orange"/>
    <property type="match status" value="1"/>
</dbReference>
<dbReference type="InterPro" id="IPR003650">
    <property type="entry name" value="Orange_dom"/>
</dbReference>
<feature type="domain" description="Orange" evidence="8">
    <location>
        <begin position="136"/>
        <end position="171"/>
    </location>
</feature>